<dbReference type="PRINTS" id="PR00080">
    <property type="entry name" value="SDRFAMILY"/>
</dbReference>
<dbReference type="SUPFAM" id="SSF51735">
    <property type="entry name" value="NAD(P)-binding Rossmann-fold domains"/>
    <property type="match status" value="1"/>
</dbReference>
<dbReference type="PANTHER" id="PTHR45458">
    <property type="entry name" value="SHORT-CHAIN DEHYDROGENASE/REDUCTASE SDR"/>
    <property type="match status" value="1"/>
</dbReference>
<dbReference type="InterPro" id="IPR002347">
    <property type="entry name" value="SDR_fam"/>
</dbReference>
<dbReference type="Proteomes" id="UP000322873">
    <property type="component" value="Unassembled WGS sequence"/>
</dbReference>
<dbReference type="EMBL" id="VICG01000011">
    <property type="protein sequence ID" value="KAA8567249.1"/>
    <property type="molecule type" value="Genomic_DNA"/>
</dbReference>
<reference evidence="2 3" key="1">
    <citation type="submission" date="2019-06" db="EMBL/GenBank/DDBJ databases">
        <title>Genome Sequence of the Brown Rot Fungal Pathogen Monilinia fructicola.</title>
        <authorList>
            <person name="De Miccolis Angelini R.M."/>
            <person name="Landi L."/>
            <person name="Abate D."/>
            <person name="Pollastro S."/>
            <person name="Romanazzi G."/>
            <person name="Faretra F."/>
        </authorList>
    </citation>
    <scope>NUCLEOTIDE SEQUENCE [LARGE SCALE GENOMIC DNA]</scope>
    <source>
        <strain evidence="2 3">Mfrc123</strain>
    </source>
</reference>
<dbReference type="Gene3D" id="3.40.50.720">
    <property type="entry name" value="NAD(P)-binding Rossmann-like Domain"/>
    <property type="match status" value="1"/>
</dbReference>
<proteinExistence type="inferred from homology"/>
<evidence type="ECO:0000313" key="2">
    <source>
        <dbReference type="EMBL" id="KAA8567249.1"/>
    </source>
</evidence>
<name>A0A5M9JH01_MONFR</name>
<dbReference type="GO" id="GO:0016616">
    <property type="term" value="F:oxidoreductase activity, acting on the CH-OH group of donors, NAD or NADP as acceptor"/>
    <property type="evidence" value="ECO:0007669"/>
    <property type="project" value="TreeGrafter"/>
</dbReference>
<evidence type="ECO:0000313" key="3">
    <source>
        <dbReference type="Proteomes" id="UP000322873"/>
    </source>
</evidence>
<accession>A0A5M9JH01</accession>
<dbReference type="PRINTS" id="PR00081">
    <property type="entry name" value="GDHRDH"/>
</dbReference>
<protein>
    <submittedName>
        <fullName evidence="2">Uncharacterized protein</fullName>
    </submittedName>
</protein>
<dbReference type="PANTHER" id="PTHR45458:SF1">
    <property type="entry name" value="SHORT CHAIN DEHYDROGENASE"/>
    <property type="match status" value="1"/>
</dbReference>
<sequence length="281" mass="30395">MSSYLVTGANRGLGLELTRQLASLPASKVSKIFATARGDASKLKEIAEVSSGRVVIVKLDVTKDATIRQAAAEVEAKLEGKGLDVLINNAGICQYSFGGTAAMDNLEESFATNVLGVHYVTRAFIPLLQKGTLKKIANISSSTTLASITLANYAVALPAPAYKISKAAMNALTVQYALEYEKEGFTIFSLSPGWLRTDLGGEQGELTLERNRMDSSQRFILMSGKQRDISTSTMEFLVHGREEPARIISIYPFSLDLGMLTPSGKSVLRLQLRVMTCGDFQ</sequence>
<dbReference type="Pfam" id="PF00106">
    <property type="entry name" value="adh_short"/>
    <property type="match status" value="1"/>
</dbReference>
<evidence type="ECO:0000256" key="1">
    <source>
        <dbReference type="RuleBase" id="RU000363"/>
    </source>
</evidence>
<dbReference type="VEuPathDB" id="FungiDB:MFRU_007g02950"/>
<comment type="caution">
    <text evidence="2">The sequence shown here is derived from an EMBL/GenBank/DDBJ whole genome shotgun (WGS) entry which is preliminary data.</text>
</comment>
<keyword evidence="3" id="KW-1185">Reference proteome</keyword>
<dbReference type="AlphaFoldDB" id="A0A5M9JH01"/>
<comment type="similarity">
    <text evidence="1">Belongs to the short-chain dehydrogenases/reductases (SDR) family.</text>
</comment>
<dbReference type="InterPro" id="IPR036291">
    <property type="entry name" value="NAD(P)-bd_dom_sf"/>
</dbReference>
<gene>
    <name evidence="2" type="ORF">EYC84_010286</name>
</gene>
<dbReference type="InterPro" id="IPR052184">
    <property type="entry name" value="SDR_enzymes"/>
</dbReference>
<dbReference type="CDD" id="cd05325">
    <property type="entry name" value="carb_red_sniffer_like_SDR_c"/>
    <property type="match status" value="1"/>
</dbReference>
<organism evidence="2 3">
    <name type="scientific">Monilinia fructicola</name>
    <name type="common">Brown rot fungus</name>
    <name type="synonym">Ciboria fructicola</name>
    <dbReference type="NCBI Taxonomy" id="38448"/>
    <lineage>
        <taxon>Eukaryota</taxon>
        <taxon>Fungi</taxon>
        <taxon>Dikarya</taxon>
        <taxon>Ascomycota</taxon>
        <taxon>Pezizomycotina</taxon>
        <taxon>Leotiomycetes</taxon>
        <taxon>Helotiales</taxon>
        <taxon>Sclerotiniaceae</taxon>
        <taxon>Monilinia</taxon>
    </lineage>
</organism>